<dbReference type="PANTHER" id="PTHR45348:SF2">
    <property type="entry name" value="ZINC-TYPE ALCOHOL DEHYDROGENASE-LIKE PROTEIN C2E1P3.01"/>
    <property type="match status" value="1"/>
</dbReference>
<evidence type="ECO:0000259" key="1">
    <source>
        <dbReference type="SMART" id="SM00829"/>
    </source>
</evidence>
<dbReference type="InterPro" id="IPR020843">
    <property type="entry name" value="ER"/>
</dbReference>
<dbReference type="SUPFAM" id="SSF51735">
    <property type="entry name" value="NAD(P)-binding Rossmann-fold domains"/>
    <property type="match status" value="1"/>
</dbReference>
<dbReference type="Pfam" id="PF00107">
    <property type="entry name" value="ADH_zinc_N"/>
    <property type="match status" value="1"/>
</dbReference>
<dbReference type="InterPro" id="IPR013149">
    <property type="entry name" value="ADH-like_C"/>
</dbReference>
<dbReference type="EMBL" id="CACVBS010000084">
    <property type="protein sequence ID" value="CAA7270053.1"/>
    <property type="molecule type" value="Genomic_DNA"/>
</dbReference>
<reference evidence="2 3" key="1">
    <citation type="submission" date="2020-01" db="EMBL/GenBank/DDBJ databases">
        <authorList>
            <person name="Gupta K D."/>
        </authorList>
    </citation>
    <scope>NUCLEOTIDE SEQUENCE [LARGE SCALE GENOMIC DNA]</scope>
</reference>
<accession>A0A8S0XS58</accession>
<dbReference type="SUPFAM" id="SSF50129">
    <property type="entry name" value="GroES-like"/>
    <property type="match status" value="1"/>
</dbReference>
<evidence type="ECO:0000313" key="3">
    <source>
        <dbReference type="Proteomes" id="UP000467700"/>
    </source>
</evidence>
<keyword evidence="3" id="KW-1185">Reference proteome</keyword>
<dbReference type="Pfam" id="PF08240">
    <property type="entry name" value="ADH_N"/>
    <property type="match status" value="1"/>
</dbReference>
<dbReference type="CDD" id="cd08249">
    <property type="entry name" value="enoyl_reductase_like"/>
    <property type="match status" value="1"/>
</dbReference>
<name>A0A8S0XS58_CYCAE</name>
<comment type="caution">
    <text evidence="2">The sequence shown here is derived from an EMBL/GenBank/DDBJ whole genome shotgun (WGS) entry which is preliminary data.</text>
</comment>
<dbReference type="Gene3D" id="3.40.50.720">
    <property type="entry name" value="NAD(P)-binding Rossmann-like Domain"/>
    <property type="match status" value="1"/>
</dbReference>
<dbReference type="Proteomes" id="UP000467700">
    <property type="component" value="Unassembled WGS sequence"/>
</dbReference>
<dbReference type="SMART" id="SM00829">
    <property type="entry name" value="PKS_ER"/>
    <property type="match status" value="1"/>
</dbReference>
<protein>
    <recommendedName>
        <fullName evidence="1">Enoyl reductase (ER) domain-containing protein</fullName>
    </recommendedName>
</protein>
<dbReference type="GO" id="GO:0016651">
    <property type="term" value="F:oxidoreductase activity, acting on NAD(P)H"/>
    <property type="evidence" value="ECO:0007669"/>
    <property type="project" value="InterPro"/>
</dbReference>
<dbReference type="AlphaFoldDB" id="A0A8S0XS58"/>
<dbReference type="InterPro" id="IPR047122">
    <property type="entry name" value="Trans-enoyl_RdTase-like"/>
</dbReference>
<evidence type="ECO:0000313" key="2">
    <source>
        <dbReference type="EMBL" id="CAA7270053.1"/>
    </source>
</evidence>
<dbReference type="InterPro" id="IPR013154">
    <property type="entry name" value="ADH-like_N"/>
</dbReference>
<dbReference type="PANTHER" id="PTHR45348">
    <property type="entry name" value="HYPOTHETICAL OXIDOREDUCTASE (EUROFUNG)"/>
    <property type="match status" value="1"/>
</dbReference>
<sequence length="348" mass="35629">MIPATQRALVFKRGTPSVVDRAVPKPANGEILVKICSAALNPIDGSFAFGGFSAGGVVPEVLGCDAAGVVQHVGPGVAGFIEGDSVFYQCSFLDSRTTSFQQYAVIPADLAAKVPPNVSLDEASTLGIASGTAGIGMYHTREGLLGSGLTPPWVKGGKGKYKDQAYLVVGGSSSIGQYAIQFARMSGFSPIITTAAPKHAEYLKSIGATHILDRSLSQRGMLSAIRSALGSTPLNYALEAISYSDTIALALAALAPGGTLASVAGGSGYVKDGKTVVNIFGSLHTPQNVEFGKGFIAGVGDLLATGELKPNRVEVLQGGLNGIPEGLRRISKGAVGGIKLVARPQETV</sequence>
<dbReference type="OrthoDB" id="3233595at2759"/>
<proteinExistence type="predicted"/>
<dbReference type="Gene3D" id="3.90.180.10">
    <property type="entry name" value="Medium-chain alcohol dehydrogenases, catalytic domain"/>
    <property type="match status" value="1"/>
</dbReference>
<gene>
    <name evidence="2" type="ORF">AAE3_LOCUS12251</name>
</gene>
<dbReference type="InterPro" id="IPR036291">
    <property type="entry name" value="NAD(P)-bd_dom_sf"/>
</dbReference>
<feature type="domain" description="Enoyl reductase (ER)" evidence="1">
    <location>
        <begin position="14"/>
        <end position="342"/>
    </location>
</feature>
<organism evidence="2 3">
    <name type="scientific">Cyclocybe aegerita</name>
    <name type="common">Black poplar mushroom</name>
    <name type="synonym">Agrocybe aegerita</name>
    <dbReference type="NCBI Taxonomy" id="1973307"/>
    <lineage>
        <taxon>Eukaryota</taxon>
        <taxon>Fungi</taxon>
        <taxon>Dikarya</taxon>
        <taxon>Basidiomycota</taxon>
        <taxon>Agaricomycotina</taxon>
        <taxon>Agaricomycetes</taxon>
        <taxon>Agaricomycetidae</taxon>
        <taxon>Agaricales</taxon>
        <taxon>Agaricineae</taxon>
        <taxon>Bolbitiaceae</taxon>
        <taxon>Cyclocybe</taxon>
    </lineage>
</organism>
<dbReference type="InterPro" id="IPR011032">
    <property type="entry name" value="GroES-like_sf"/>
</dbReference>